<dbReference type="SUPFAM" id="SSF81606">
    <property type="entry name" value="PP2C-like"/>
    <property type="match status" value="1"/>
</dbReference>
<organism evidence="2 3">
    <name type="scientific">Paraclostridium sordellii</name>
    <name type="common">Clostridium sordellii</name>
    <dbReference type="NCBI Taxonomy" id="1505"/>
    <lineage>
        <taxon>Bacteria</taxon>
        <taxon>Bacillati</taxon>
        <taxon>Bacillota</taxon>
        <taxon>Clostridia</taxon>
        <taxon>Peptostreptococcales</taxon>
        <taxon>Peptostreptococcaceae</taxon>
        <taxon>Paraclostridium</taxon>
    </lineage>
</organism>
<dbReference type="AlphaFoldDB" id="A0A0C7Q3T2"/>
<dbReference type="Pfam" id="PF13672">
    <property type="entry name" value="PP2C_2"/>
    <property type="match status" value="1"/>
</dbReference>
<dbReference type="Gene3D" id="3.60.40.10">
    <property type="entry name" value="PPM-type phosphatase domain"/>
    <property type="match status" value="1"/>
</dbReference>
<reference evidence="2 3" key="1">
    <citation type="submission" date="2015-01" db="EMBL/GenBank/DDBJ databases">
        <authorList>
            <person name="Aslett A.Martin."/>
            <person name="De Silva Nishadi"/>
        </authorList>
    </citation>
    <scope>NUCLEOTIDE SEQUENCE [LARGE SCALE GENOMIC DNA]</scope>
    <source>
        <strain evidence="2 3">R28058</strain>
    </source>
</reference>
<gene>
    <name evidence="2" type="ORF">R28058_08691</name>
</gene>
<dbReference type="EMBL" id="CEKZ01000003">
    <property type="protein sequence ID" value="CEQ03136.1"/>
    <property type="molecule type" value="Genomic_DNA"/>
</dbReference>
<dbReference type="RefSeq" id="WP_055333972.1">
    <property type="nucleotide sequence ID" value="NZ_CDNF01000003.1"/>
</dbReference>
<protein>
    <submittedName>
        <fullName evidence="2">Ser/Thr phosphatase</fullName>
    </submittedName>
</protein>
<dbReference type="Proteomes" id="UP000049127">
    <property type="component" value="Unassembled WGS sequence"/>
</dbReference>
<evidence type="ECO:0000259" key="1">
    <source>
        <dbReference type="Pfam" id="PF13672"/>
    </source>
</evidence>
<accession>A0A0C7Q3T2</accession>
<proteinExistence type="predicted"/>
<dbReference type="InterPro" id="IPR036457">
    <property type="entry name" value="PPM-type-like_dom_sf"/>
</dbReference>
<dbReference type="InterPro" id="IPR001932">
    <property type="entry name" value="PPM-type_phosphatase-like_dom"/>
</dbReference>
<evidence type="ECO:0000313" key="2">
    <source>
        <dbReference type="EMBL" id="CEQ03136.1"/>
    </source>
</evidence>
<evidence type="ECO:0000313" key="3">
    <source>
        <dbReference type="Proteomes" id="UP000049127"/>
    </source>
</evidence>
<feature type="domain" description="PPM-type phosphatase" evidence="1">
    <location>
        <begin position="11"/>
        <end position="222"/>
    </location>
</feature>
<sequence>MNFEIFYENVTGYKNKAKNKESQDFLKYKKLDKGIICSIGDGHGINRCMYSQKGAELACSAFMDVIEDLYENIKNDIEETQVDIVKSMIENKSLQRKIQDTWRDYVKNHFIKHIPNVYNIDYILYGTTLIGVLITNKMKLYMQIGDGNILEVSKNVEIIEYNKKNKVRGVLNSMYLDDAYLYIDIKFDTLENENLKSVVLFSDGFTNSFGSLINLSDSISNTIKGYKKNVFSRHNIKKQYKNYLEYLTLNKSKDDITIAFIF</sequence>
<name>A0A0C7Q3T2_PARSO</name>